<feature type="region of interest" description="Disordered" evidence="1">
    <location>
        <begin position="116"/>
        <end position="141"/>
    </location>
</feature>
<dbReference type="GeneTree" id="ENSGT01000000219144"/>
<evidence type="ECO:0000313" key="2">
    <source>
        <dbReference type="Ensembl" id="ENSACIP00000012679.1"/>
    </source>
</evidence>
<dbReference type="AlphaFoldDB" id="A0A3Q0RK84"/>
<sequence length="141" mass="15455">SSQGLQFKVHKTLSTGKALCLSHKRQLTQGYLNSCSLGSMQIVLPPPEPFYGDLNQVKGFLMQCSLALARSPSTFPNDAMKLLFFVSLLRGKALICVFTPKETVSMPQIPGWVPYDKKGGSRDSGEETGVLGGEADFRQNW</sequence>
<proteinExistence type="predicted"/>
<evidence type="ECO:0000313" key="3">
    <source>
        <dbReference type="Proteomes" id="UP000261340"/>
    </source>
</evidence>
<evidence type="ECO:0000256" key="1">
    <source>
        <dbReference type="SAM" id="MobiDB-lite"/>
    </source>
</evidence>
<dbReference type="Ensembl" id="ENSACIT00000013033.1">
    <property type="protein sequence ID" value="ENSACIP00000012679.1"/>
    <property type="gene ID" value="ENSACIG00000009905.1"/>
</dbReference>
<organism evidence="2 3">
    <name type="scientific">Amphilophus citrinellus</name>
    <name type="common">Midas cichlid</name>
    <name type="synonym">Cichlasoma citrinellum</name>
    <dbReference type="NCBI Taxonomy" id="61819"/>
    <lineage>
        <taxon>Eukaryota</taxon>
        <taxon>Metazoa</taxon>
        <taxon>Chordata</taxon>
        <taxon>Craniata</taxon>
        <taxon>Vertebrata</taxon>
        <taxon>Euteleostomi</taxon>
        <taxon>Actinopterygii</taxon>
        <taxon>Neopterygii</taxon>
        <taxon>Teleostei</taxon>
        <taxon>Neoteleostei</taxon>
        <taxon>Acanthomorphata</taxon>
        <taxon>Ovalentaria</taxon>
        <taxon>Cichlomorphae</taxon>
        <taxon>Cichliformes</taxon>
        <taxon>Cichlidae</taxon>
        <taxon>New World cichlids</taxon>
        <taxon>Cichlasomatinae</taxon>
        <taxon>Heroini</taxon>
        <taxon>Amphilophus</taxon>
    </lineage>
</organism>
<reference evidence="2" key="2">
    <citation type="submission" date="2025-09" db="UniProtKB">
        <authorList>
            <consortium name="Ensembl"/>
        </authorList>
    </citation>
    <scope>IDENTIFICATION</scope>
</reference>
<feature type="compositionally biased region" description="Basic and acidic residues" evidence="1">
    <location>
        <begin position="116"/>
        <end position="125"/>
    </location>
</feature>
<reference evidence="2" key="1">
    <citation type="submission" date="2025-08" db="UniProtKB">
        <authorList>
            <consortium name="Ensembl"/>
        </authorList>
    </citation>
    <scope>IDENTIFICATION</scope>
</reference>
<accession>A0A3Q0RK84</accession>
<keyword evidence="3" id="KW-1185">Reference proteome</keyword>
<dbReference type="Proteomes" id="UP000261340">
    <property type="component" value="Unplaced"/>
</dbReference>
<protein>
    <submittedName>
        <fullName evidence="2">Uncharacterized protein</fullName>
    </submittedName>
</protein>
<name>A0A3Q0RK84_AMPCI</name>